<evidence type="ECO:0000256" key="1">
    <source>
        <dbReference type="ARBA" id="ARBA00004114"/>
    </source>
</evidence>
<evidence type="ECO:0000313" key="13">
    <source>
        <dbReference type="Proteomes" id="UP000515140"/>
    </source>
</evidence>
<dbReference type="GO" id="GO:0032391">
    <property type="term" value="C:photoreceptor connecting cilium"/>
    <property type="evidence" value="ECO:0007669"/>
    <property type="project" value="TreeGrafter"/>
</dbReference>
<accession>A0A6P5LEV7</accession>
<evidence type="ECO:0000256" key="11">
    <source>
        <dbReference type="SAM" id="Coils"/>
    </source>
</evidence>
<dbReference type="RefSeq" id="XP_020854066.1">
    <property type="nucleotide sequence ID" value="XM_020998407.1"/>
</dbReference>
<organism evidence="13 14">
    <name type="scientific">Phascolarctos cinereus</name>
    <name type="common">Koala</name>
    <dbReference type="NCBI Taxonomy" id="38626"/>
    <lineage>
        <taxon>Eukaryota</taxon>
        <taxon>Metazoa</taxon>
        <taxon>Chordata</taxon>
        <taxon>Craniata</taxon>
        <taxon>Vertebrata</taxon>
        <taxon>Euteleostomi</taxon>
        <taxon>Mammalia</taxon>
        <taxon>Metatheria</taxon>
        <taxon>Diprotodontia</taxon>
        <taxon>Phascolarctidae</taxon>
        <taxon>Phascolarctos</taxon>
    </lineage>
</organism>
<dbReference type="GeneID" id="110216555"/>
<dbReference type="KEGG" id="pcw:110216555"/>
<evidence type="ECO:0000256" key="12">
    <source>
        <dbReference type="SAM" id="MobiDB-lite"/>
    </source>
</evidence>
<dbReference type="PANTHER" id="PTHR28618:SF1">
    <property type="entry name" value="CENTROSOMAL PROTEIN POC5"/>
    <property type="match status" value="1"/>
</dbReference>
<keyword evidence="8" id="KW-0131">Cell cycle</keyword>
<evidence type="ECO:0000313" key="14">
    <source>
        <dbReference type="RefSeq" id="XP_020854066.1"/>
    </source>
</evidence>
<evidence type="ECO:0000256" key="4">
    <source>
        <dbReference type="ARBA" id="ARBA00022490"/>
    </source>
</evidence>
<dbReference type="GO" id="GO:0042462">
    <property type="term" value="P:eye photoreceptor cell development"/>
    <property type="evidence" value="ECO:0007669"/>
    <property type="project" value="TreeGrafter"/>
</dbReference>
<protein>
    <recommendedName>
        <fullName evidence="3">Centrosomal protein POC5</fullName>
    </recommendedName>
    <alternativeName>
        <fullName evidence="9">Protein of centriole 5</fullName>
    </alternativeName>
</protein>
<evidence type="ECO:0000256" key="2">
    <source>
        <dbReference type="ARBA" id="ARBA00010411"/>
    </source>
</evidence>
<dbReference type="FunCoup" id="A0A6P5LEV7">
    <property type="interactions" value="2533"/>
</dbReference>
<feature type="compositionally biased region" description="Polar residues" evidence="12">
    <location>
        <begin position="10"/>
        <end position="30"/>
    </location>
</feature>
<name>A0A6P5LEV7_PHACI</name>
<keyword evidence="7" id="KW-0206">Cytoskeleton</keyword>
<dbReference type="AlphaFoldDB" id="A0A6P5LEV7"/>
<keyword evidence="5" id="KW-0677">Repeat</keyword>
<evidence type="ECO:0000256" key="3">
    <source>
        <dbReference type="ARBA" id="ARBA00014910"/>
    </source>
</evidence>
<feature type="region of interest" description="Disordered" evidence="12">
    <location>
        <begin position="577"/>
        <end position="604"/>
    </location>
</feature>
<evidence type="ECO:0000256" key="10">
    <source>
        <dbReference type="ARBA" id="ARBA00049959"/>
    </source>
</evidence>
<dbReference type="PANTHER" id="PTHR28618">
    <property type="entry name" value="CENTROSOMAL PROTEIN POC5"/>
    <property type="match status" value="1"/>
</dbReference>
<comment type="subcellular location">
    <subcellularLocation>
        <location evidence="1">Cytoplasm</location>
        <location evidence="1">Cytoskeleton</location>
        <location evidence="1">Microtubule organizing center</location>
        <location evidence="1">Centrosome</location>
        <location evidence="1">Centriole</location>
    </subcellularLocation>
</comment>
<dbReference type="InParanoid" id="A0A6P5LEV7"/>
<sequence length="604" mass="66767">MGEGTAPEQIDQSNDILLKPQSQPGGSSLTLPKQFETVRWLLGRAVLEFTRVCGGSGSRTRSRRSRTALTVLCRMSSDEEKASAPALPGDSDPDNSVSSDLQTEYEELLRYAVVTPKSDAITSKQSYPKSLGGTDDRLLSAVAEEPHTSGKGPVGREQRNEPGRIIEINNPSTSKAEVLPSLSPPKRIVHPIMDFFGSNLLNDSSSPGASSPREKESSERFFSEPCITDENLRKIESIIDFWSSGLKTNVLAELSKWKFNFIDWHRAEVKKEKDKHAVQIRRIQSQVDDLNELQKTYETSAGRKDEVIATLTEATGKQKERIDLLKTFFHWRIEHLKAKQEIYETKLADQHYHKTLKKKIWKAWRSILKSQWKDTVEKACQSRAEEICVQISRDYEAQISALNATLEAARTEIQKLQCEKEQFEESMKKAFMRGVCALNLEAMSIFQGRSDSGIESTNRKDDNGPSGSGKEVSVLFDPSLLSAPPPAPPAPAPASSEEMFGPKVVTSVQQKAGKTITARIAGRSDLPIKTSRNCSGLAVMGVLPPMSSVVIEKHHPVTQQTIPQALAAKYPRTIYHETSGTSSRHTGPSGKTSALASHSIKVVD</sequence>
<dbReference type="GO" id="GO:0005814">
    <property type="term" value="C:centriole"/>
    <property type="evidence" value="ECO:0007669"/>
    <property type="project" value="UniProtKB-SubCell"/>
</dbReference>
<keyword evidence="13" id="KW-1185">Reference proteome</keyword>
<evidence type="ECO:0000256" key="8">
    <source>
        <dbReference type="ARBA" id="ARBA00023306"/>
    </source>
</evidence>
<proteinExistence type="inferred from homology"/>
<feature type="region of interest" description="Disordered" evidence="12">
    <location>
        <begin position="1"/>
        <end position="30"/>
    </location>
</feature>
<feature type="compositionally biased region" description="Polar residues" evidence="12">
    <location>
        <begin position="577"/>
        <end position="596"/>
    </location>
</feature>
<feature type="region of interest" description="Disordered" evidence="12">
    <location>
        <begin position="76"/>
        <end position="100"/>
    </location>
</feature>
<feature type="region of interest" description="Disordered" evidence="12">
    <location>
        <begin position="451"/>
        <end position="498"/>
    </location>
</feature>
<dbReference type="InterPro" id="IPR033351">
    <property type="entry name" value="POC5"/>
</dbReference>
<evidence type="ECO:0000256" key="9">
    <source>
        <dbReference type="ARBA" id="ARBA00031694"/>
    </source>
</evidence>
<feature type="coiled-coil region" evidence="11">
    <location>
        <begin position="392"/>
        <end position="433"/>
    </location>
</feature>
<reference evidence="14" key="1">
    <citation type="submission" date="2025-08" db="UniProtKB">
        <authorList>
            <consortium name="RefSeq"/>
        </authorList>
    </citation>
    <scope>IDENTIFICATION</scope>
    <source>
        <tissue evidence="14">Spleen</tissue>
    </source>
</reference>
<feature type="compositionally biased region" description="Pro residues" evidence="12">
    <location>
        <begin position="483"/>
        <end position="492"/>
    </location>
</feature>
<keyword evidence="6 11" id="KW-0175">Coiled coil</keyword>
<evidence type="ECO:0000256" key="7">
    <source>
        <dbReference type="ARBA" id="ARBA00023212"/>
    </source>
</evidence>
<evidence type="ECO:0000256" key="6">
    <source>
        <dbReference type="ARBA" id="ARBA00023054"/>
    </source>
</evidence>
<evidence type="ECO:0000256" key="5">
    <source>
        <dbReference type="ARBA" id="ARBA00022737"/>
    </source>
</evidence>
<dbReference type="Proteomes" id="UP000515140">
    <property type="component" value="Unplaced"/>
</dbReference>
<dbReference type="CTD" id="134359"/>
<keyword evidence="4" id="KW-0963">Cytoplasm</keyword>
<comment type="function">
    <text evidence="10">Essential for the assembly of the distal half of centrioles, required for centriole elongation. Acts as a negative regulator of centriole elongation.</text>
</comment>
<comment type="similarity">
    <text evidence="2">Belongs to the POC5 family.</text>
</comment>
<gene>
    <name evidence="14" type="primary">POC5</name>
</gene>